<evidence type="ECO:0000259" key="6">
    <source>
        <dbReference type="Pfam" id="PF08281"/>
    </source>
</evidence>
<dbReference type="PANTHER" id="PTHR43133:SF8">
    <property type="entry name" value="RNA POLYMERASE SIGMA FACTOR HI_1459-RELATED"/>
    <property type="match status" value="1"/>
</dbReference>
<evidence type="ECO:0000256" key="1">
    <source>
        <dbReference type="ARBA" id="ARBA00010641"/>
    </source>
</evidence>
<dbReference type="InterPro" id="IPR013324">
    <property type="entry name" value="RNA_pol_sigma_r3/r4-like"/>
</dbReference>
<dbReference type="RefSeq" id="WP_310301756.1">
    <property type="nucleotide sequence ID" value="NZ_BAAAPS010000008.1"/>
</dbReference>
<evidence type="ECO:0000256" key="5">
    <source>
        <dbReference type="ARBA" id="ARBA00023163"/>
    </source>
</evidence>
<dbReference type="CDD" id="cd06171">
    <property type="entry name" value="Sigma70_r4"/>
    <property type="match status" value="1"/>
</dbReference>
<dbReference type="EMBL" id="JAVDYG010000001">
    <property type="protein sequence ID" value="MDR7362442.1"/>
    <property type="molecule type" value="Genomic_DNA"/>
</dbReference>
<accession>A0ABU2BUY2</accession>
<evidence type="ECO:0000256" key="3">
    <source>
        <dbReference type="ARBA" id="ARBA00023082"/>
    </source>
</evidence>
<dbReference type="NCBIfam" id="TIGR02937">
    <property type="entry name" value="sigma70-ECF"/>
    <property type="match status" value="1"/>
</dbReference>
<keyword evidence="4" id="KW-0238">DNA-binding</keyword>
<proteinExistence type="inferred from homology"/>
<keyword evidence="8" id="KW-1185">Reference proteome</keyword>
<evidence type="ECO:0000256" key="4">
    <source>
        <dbReference type="ARBA" id="ARBA00023125"/>
    </source>
</evidence>
<dbReference type="Gene3D" id="1.10.10.10">
    <property type="entry name" value="Winged helix-like DNA-binding domain superfamily/Winged helix DNA-binding domain"/>
    <property type="match status" value="1"/>
</dbReference>
<dbReference type="SUPFAM" id="SSF88946">
    <property type="entry name" value="Sigma2 domain of RNA polymerase sigma factors"/>
    <property type="match status" value="1"/>
</dbReference>
<dbReference type="Proteomes" id="UP001183648">
    <property type="component" value="Unassembled WGS sequence"/>
</dbReference>
<dbReference type="InterPro" id="IPR014284">
    <property type="entry name" value="RNA_pol_sigma-70_dom"/>
</dbReference>
<dbReference type="InterPro" id="IPR036388">
    <property type="entry name" value="WH-like_DNA-bd_sf"/>
</dbReference>
<keyword evidence="2" id="KW-0805">Transcription regulation</keyword>
<dbReference type="InterPro" id="IPR013325">
    <property type="entry name" value="RNA_pol_sigma_r2"/>
</dbReference>
<evidence type="ECO:0000256" key="2">
    <source>
        <dbReference type="ARBA" id="ARBA00023015"/>
    </source>
</evidence>
<evidence type="ECO:0000313" key="7">
    <source>
        <dbReference type="EMBL" id="MDR7362442.1"/>
    </source>
</evidence>
<dbReference type="Pfam" id="PF08281">
    <property type="entry name" value="Sigma70_r4_2"/>
    <property type="match status" value="1"/>
</dbReference>
<organism evidence="7 8">
    <name type="scientific">Nocardioides marmoribigeumensis</name>
    <dbReference type="NCBI Taxonomy" id="433649"/>
    <lineage>
        <taxon>Bacteria</taxon>
        <taxon>Bacillati</taxon>
        <taxon>Actinomycetota</taxon>
        <taxon>Actinomycetes</taxon>
        <taxon>Propionibacteriales</taxon>
        <taxon>Nocardioidaceae</taxon>
        <taxon>Nocardioides</taxon>
    </lineage>
</organism>
<name>A0ABU2BUY2_9ACTN</name>
<keyword evidence="5" id="KW-0804">Transcription</keyword>
<dbReference type="PANTHER" id="PTHR43133">
    <property type="entry name" value="RNA POLYMERASE ECF-TYPE SIGMA FACTO"/>
    <property type="match status" value="1"/>
</dbReference>
<evidence type="ECO:0000313" key="8">
    <source>
        <dbReference type="Proteomes" id="UP001183648"/>
    </source>
</evidence>
<reference evidence="7 8" key="1">
    <citation type="submission" date="2023-07" db="EMBL/GenBank/DDBJ databases">
        <title>Sequencing the genomes of 1000 actinobacteria strains.</title>
        <authorList>
            <person name="Klenk H.-P."/>
        </authorList>
    </citation>
    <scope>NUCLEOTIDE SEQUENCE [LARGE SCALE GENOMIC DNA]</scope>
    <source>
        <strain evidence="7 8">DSM 19426</strain>
    </source>
</reference>
<comment type="similarity">
    <text evidence="1">Belongs to the sigma-70 factor family. ECF subfamily.</text>
</comment>
<dbReference type="InterPro" id="IPR013249">
    <property type="entry name" value="RNA_pol_sigma70_r4_t2"/>
</dbReference>
<sequence>MSAEQAALGRFVDEQGAALQRFAWLLTRDPERAADLTQTVLLRLARRGVADLADPATYARRALVNEHRSQGRTTGARVRALARLGAGPHAPGPDPAHASGERDAIWRALAALSDRQRAAVVLRYYEDLPDERIGEVLGCRPATVRSLVARAMPVLREALRSPTSERTSRDRPR</sequence>
<dbReference type="SUPFAM" id="SSF88659">
    <property type="entry name" value="Sigma3 and sigma4 domains of RNA polymerase sigma factors"/>
    <property type="match status" value="1"/>
</dbReference>
<protein>
    <submittedName>
        <fullName evidence="7">RNA polymerase sigma factor (Sigma-70 family)</fullName>
    </submittedName>
</protein>
<comment type="caution">
    <text evidence="7">The sequence shown here is derived from an EMBL/GenBank/DDBJ whole genome shotgun (WGS) entry which is preliminary data.</text>
</comment>
<keyword evidence="3" id="KW-0731">Sigma factor</keyword>
<dbReference type="InterPro" id="IPR039425">
    <property type="entry name" value="RNA_pol_sigma-70-like"/>
</dbReference>
<dbReference type="Gene3D" id="1.10.1740.10">
    <property type="match status" value="1"/>
</dbReference>
<feature type="domain" description="RNA polymerase sigma factor 70 region 4 type 2" evidence="6">
    <location>
        <begin position="103"/>
        <end position="152"/>
    </location>
</feature>
<gene>
    <name evidence="7" type="ORF">J2S63_001995</name>
</gene>